<gene>
    <name evidence="2" type="ORF">SAMN04490203_2848</name>
    <name evidence="1" type="ORF">TU78_13145</name>
</gene>
<sequence length="153" mass="16624">MRYDSRLSRMLHILVHMARQAGPLTSEGIAAMLGTNPVVVRRALSGLRDAGYVHSQKGHGGGWVITCNLEQVTLLDIYNAVGQPSLFAIGNERSNPDCMIEQVVNLAVDDALREAESVLVERLRTLSLGELNRLFDARRAAGHDGSLSCEASL</sequence>
<dbReference type="RefSeq" id="WP_048382229.1">
    <property type="nucleotide sequence ID" value="NZ_FNRS01000001.1"/>
</dbReference>
<dbReference type="GO" id="GO:0003677">
    <property type="term" value="F:DNA binding"/>
    <property type="evidence" value="ECO:0007669"/>
    <property type="project" value="UniProtKB-KW"/>
</dbReference>
<dbReference type="PROSITE" id="PS51197">
    <property type="entry name" value="HTH_RRF2_2"/>
    <property type="match status" value="1"/>
</dbReference>
<dbReference type="Proteomes" id="UP000036395">
    <property type="component" value="Unassembled WGS sequence"/>
</dbReference>
<dbReference type="AlphaFoldDB" id="A0A0J6GIE5"/>
<name>A0A0J6GIE5_PSETA</name>
<keyword evidence="4" id="KW-1185">Reference proteome</keyword>
<dbReference type="PATRIC" id="fig|47884.3.peg.3085"/>
<evidence type="ECO:0000313" key="2">
    <source>
        <dbReference type="EMBL" id="SEC66017.1"/>
    </source>
</evidence>
<organism evidence="1 3">
    <name type="scientific">Pseudomonas taetrolens</name>
    <dbReference type="NCBI Taxonomy" id="47884"/>
    <lineage>
        <taxon>Bacteria</taxon>
        <taxon>Pseudomonadati</taxon>
        <taxon>Pseudomonadota</taxon>
        <taxon>Gammaproteobacteria</taxon>
        <taxon>Pseudomonadales</taxon>
        <taxon>Pseudomonadaceae</taxon>
        <taxon>Pseudomonas</taxon>
    </lineage>
</organism>
<accession>A0A0J6GIE5</accession>
<dbReference type="PANTHER" id="PTHR33221:SF15">
    <property type="entry name" value="HTH-TYPE TRANSCRIPTIONAL REGULATOR YWGB-RELATED"/>
    <property type="match status" value="1"/>
</dbReference>
<dbReference type="GO" id="GO:0005829">
    <property type="term" value="C:cytosol"/>
    <property type="evidence" value="ECO:0007669"/>
    <property type="project" value="TreeGrafter"/>
</dbReference>
<dbReference type="OrthoDB" id="9800506at2"/>
<dbReference type="InterPro" id="IPR036388">
    <property type="entry name" value="WH-like_DNA-bd_sf"/>
</dbReference>
<dbReference type="InterPro" id="IPR036390">
    <property type="entry name" value="WH_DNA-bd_sf"/>
</dbReference>
<dbReference type="STRING" id="47884.SAMN04490203_2848"/>
<reference evidence="1 3" key="1">
    <citation type="submission" date="2015-02" db="EMBL/GenBank/DDBJ databases">
        <title>Pseudomonas helleri sp. nov. and Pseudomonas weihenstephanensis sp. nov., isolated from raw cows milk.</title>
        <authorList>
            <person name="von Neubeck M."/>
            <person name="Huptas C."/>
            <person name="Wenning M."/>
            <person name="Scherer S."/>
        </authorList>
    </citation>
    <scope>NUCLEOTIDE SEQUENCE [LARGE SCALE GENOMIC DNA]</scope>
    <source>
        <strain evidence="1 3">DSM 21104</strain>
    </source>
</reference>
<dbReference type="EMBL" id="JYLA01000005">
    <property type="protein sequence ID" value="KMM84451.1"/>
    <property type="molecule type" value="Genomic_DNA"/>
</dbReference>
<dbReference type="SUPFAM" id="SSF46785">
    <property type="entry name" value="Winged helix' DNA-binding domain"/>
    <property type="match status" value="1"/>
</dbReference>
<dbReference type="Pfam" id="PF02082">
    <property type="entry name" value="Rrf2"/>
    <property type="match status" value="1"/>
</dbReference>
<protein>
    <submittedName>
        <fullName evidence="2">DNA-binding transcriptional regulator, IscR family</fullName>
    </submittedName>
</protein>
<evidence type="ECO:0000313" key="4">
    <source>
        <dbReference type="Proteomes" id="UP000183155"/>
    </source>
</evidence>
<dbReference type="GO" id="GO:0003700">
    <property type="term" value="F:DNA-binding transcription factor activity"/>
    <property type="evidence" value="ECO:0007669"/>
    <property type="project" value="TreeGrafter"/>
</dbReference>
<dbReference type="Gene3D" id="1.10.10.10">
    <property type="entry name" value="Winged helix-like DNA-binding domain superfamily/Winged helix DNA-binding domain"/>
    <property type="match status" value="1"/>
</dbReference>
<dbReference type="InterPro" id="IPR000944">
    <property type="entry name" value="Tscrpt_reg_Rrf2"/>
</dbReference>
<evidence type="ECO:0000313" key="3">
    <source>
        <dbReference type="Proteomes" id="UP000036395"/>
    </source>
</evidence>
<dbReference type="EMBL" id="FNRS01000001">
    <property type="protein sequence ID" value="SEC66017.1"/>
    <property type="molecule type" value="Genomic_DNA"/>
</dbReference>
<reference evidence="2 4" key="2">
    <citation type="submission" date="2016-10" db="EMBL/GenBank/DDBJ databases">
        <authorList>
            <person name="Varghese N."/>
            <person name="Submissions S."/>
        </authorList>
    </citation>
    <scope>NUCLEOTIDE SEQUENCE [LARGE SCALE GENOMIC DNA]</scope>
    <source>
        <strain evidence="2 4">BS3652</strain>
    </source>
</reference>
<comment type="caution">
    <text evidence="1">The sequence shown here is derived from an EMBL/GenBank/DDBJ whole genome shotgun (WGS) entry which is preliminary data.</text>
</comment>
<keyword evidence="2" id="KW-0238">DNA-binding</keyword>
<dbReference type="PANTHER" id="PTHR33221">
    <property type="entry name" value="WINGED HELIX-TURN-HELIX TRANSCRIPTIONAL REGULATOR, RRF2 FAMILY"/>
    <property type="match status" value="1"/>
</dbReference>
<proteinExistence type="predicted"/>
<dbReference type="Proteomes" id="UP000183155">
    <property type="component" value="Unassembled WGS sequence"/>
</dbReference>
<evidence type="ECO:0000313" key="1">
    <source>
        <dbReference type="EMBL" id="KMM84451.1"/>
    </source>
</evidence>